<dbReference type="AlphaFoldDB" id="A0A9N8WHG6"/>
<reference evidence="1" key="1">
    <citation type="submission" date="2021-06" db="EMBL/GenBank/DDBJ databases">
        <authorList>
            <person name="Kallberg Y."/>
            <person name="Tangrot J."/>
            <person name="Rosling A."/>
        </authorList>
    </citation>
    <scope>NUCLEOTIDE SEQUENCE</scope>
    <source>
        <strain evidence="1">87-6 pot B 2015</strain>
    </source>
</reference>
<protein>
    <submittedName>
        <fullName evidence="1">16151_t:CDS:1</fullName>
    </submittedName>
</protein>
<keyword evidence="2" id="KW-1185">Reference proteome</keyword>
<accession>A0A9N8WHG6</accession>
<gene>
    <name evidence="1" type="ORF">FMOSSE_LOCUS3262</name>
</gene>
<dbReference type="EMBL" id="CAJVPP010000472">
    <property type="protein sequence ID" value="CAG8485764.1"/>
    <property type="molecule type" value="Genomic_DNA"/>
</dbReference>
<name>A0A9N8WHG6_FUNMO</name>
<evidence type="ECO:0000313" key="2">
    <source>
        <dbReference type="Proteomes" id="UP000789375"/>
    </source>
</evidence>
<dbReference type="Proteomes" id="UP000789375">
    <property type="component" value="Unassembled WGS sequence"/>
</dbReference>
<comment type="caution">
    <text evidence="1">The sequence shown here is derived from an EMBL/GenBank/DDBJ whole genome shotgun (WGS) entry which is preliminary data.</text>
</comment>
<organism evidence="1 2">
    <name type="scientific">Funneliformis mosseae</name>
    <name type="common">Endomycorrhizal fungus</name>
    <name type="synonym">Glomus mosseae</name>
    <dbReference type="NCBI Taxonomy" id="27381"/>
    <lineage>
        <taxon>Eukaryota</taxon>
        <taxon>Fungi</taxon>
        <taxon>Fungi incertae sedis</taxon>
        <taxon>Mucoromycota</taxon>
        <taxon>Glomeromycotina</taxon>
        <taxon>Glomeromycetes</taxon>
        <taxon>Glomerales</taxon>
        <taxon>Glomeraceae</taxon>
        <taxon>Funneliformis</taxon>
    </lineage>
</organism>
<evidence type="ECO:0000313" key="1">
    <source>
        <dbReference type="EMBL" id="CAG8485764.1"/>
    </source>
</evidence>
<sequence>MPRIDDLKKKDITFHLLSMKRPRKESGNELSICAPSEGSEIGEVSIQFHKLYYDIDIAEKNVDRNNRELICFIFVSGKRFAKQSPTNSAYKAERRMIGEDKNFAHFIALQSIVTLAPTKLPQRNKQKSPDK</sequence>
<proteinExistence type="predicted"/>